<organism evidence="5 6">
    <name type="scientific">Coemansia biformis</name>
    <dbReference type="NCBI Taxonomy" id="1286918"/>
    <lineage>
        <taxon>Eukaryota</taxon>
        <taxon>Fungi</taxon>
        <taxon>Fungi incertae sedis</taxon>
        <taxon>Zoopagomycota</taxon>
        <taxon>Kickxellomycotina</taxon>
        <taxon>Kickxellomycetes</taxon>
        <taxon>Kickxellales</taxon>
        <taxon>Kickxellaceae</taxon>
        <taxon>Coemansia</taxon>
    </lineage>
</organism>
<dbReference type="Gene3D" id="3.20.20.70">
    <property type="entry name" value="Aldolase class I"/>
    <property type="match status" value="1"/>
</dbReference>
<dbReference type="PRINTS" id="PR01483">
    <property type="entry name" value="FASYNTHASE"/>
</dbReference>
<keyword evidence="5" id="KW-0012">Acyltransferase</keyword>
<dbReference type="InterPro" id="IPR013565">
    <property type="entry name" value="Fas1/AflB-like_central"/>
</dbReference>
<keyword evidence="6" id="KW-1185">Reference proteome</keyword>
<dbReference type="EMBL" id="JANBOI010001418">
    <property type="protein sequence ID" value="KAJ1726699.1"/>
    <property type="molecule type" value="Genomic_DNA"/>
</dbReference>
<dbReference type="GO" id="GO:0005835">
    <property type="term" value="C:fatty acid synthase complex"/>
    <property type="evidence" value="ECO:0007669"/>
    <property type="project" value="InterPro"/>
</dbReference>
<evidence type="ECO:0000259" key="4">
    <source>
        <dbReference type="Pfam" id="PF17828"/>
    </source>
</evidence>
<dbReference type="PANTHER" id="PTHR10982">
    <property type="entry name" value="MALONYL COA-ACYL CARRIER PROTEIN TRANSACYLASE"/>
    <property type="match status" value="1"/>
</dbReference>
<protein>
    <submittedName>
        <fullName evidence="5">Fatty acid synthase alpha subunit Lsd1</fullName>
        <ecNumber evidence="5">2.3.1.86</ecNumber>
    </submittedName>
</protein>
<dbReference type="InterPro" id="IPR001227">
    <property type="entry name" value="Ac_transferase_dom_sf"/>
</dbReference>
<gene>
    <name evidence="5" type="primary">fas2_8</name>
    <name evidence="5" type="ORF">LPJ61_005014</name>
</gene>
<feature type="non-terminal residue" evidence="5">
    <location>
        <position position="828"/>
    </location>
</feature>
<dbReference type="Gene3D" id="1.20.1050.120">
    <property type="match status" value="1"/>
</dbReference>
<dbReference type="GO" id="GO:0006633">
    <property type="term" value="P:fatty acid biosynthetic process"/>
    <property type="evidence" value="ECO:0007669"/>
    <property type="project" value="InterPro"/>
</dbReference>
<dbReference type="InterPro" id="IPR050830">
    <property type="entry name" value="Fungal_FAS"/>
</dbReference>
<name>A0A9W8CU57_9FUNG</name>
<dbReference type="InterPro" id="IPR013785">
    <property type="entry name" value="Aldolase_TIM"/>
</dbReference>
<keyword evidence="1 5" id="KW-0808">Transferase</keyword>
<dbReference type="FunFam" id="3.40.366.10:FF:000006">
    <property type="entry name" value="Fatty acid synthase beta subunit dehydratase"/>
    <property type="match status" value="1"/>
</dbReference>
<evidence type="ECO:0000313" key="5">
    <source>
        <dbReference type="EMBL" id="KAJ1726699.1"/>
    </source>
</evidence>
<sequence>MIGQARSAAEALRPLNIRYSSTEITVLVANELWSAAEQLREQFQATAWAAAAPADAESNAVGPIELAARFLKFCVSQLPAQPSGLPWMDLTHVLFKHFCESFLRGNDVHVATESLEIPARRDTINAYYSAQVLLAEAGVDVSAAPAPALFGCVERSEAALFAVFGGQGNVEEYFDETQEVFDTYEPLVRDFAERMSALLKRAARTPLAQTVCSKGLDIMSWLASPDARPDLPYLLSVPISLPIVGFTQLLHVLVLCRATGRTPGEVAALFKGATGHSQGIITSVVFASMTDMDSLYDLSEKALGMLFAIGMHAQLAYPQTTTDPAILEDSLDSGEGTPGPMLSISRLRQRDVEKHIEATNCHLPADRQIALSLINGPRSFVATGHSQSLYGLNLSLRKLKAPAGLDQNRVPYSQRKLQFSTRFLPITAPFHSEYLAAAPEQAMRDIEANGWTLDAAALRIQVRSGDDGSSLCDEKNLTRKLVDSLCVLPVDWPRATAIDASVTHLVDFGPGGASGIGGLTNRNKEGTGVRVILAGSLGSSNAELGPKTALFDRRASSVVFSQNWERDYAPRLVRAAGDGRLHIDTPMSRLLGKPPVMVAGMTPSTISDVFVSAVMRAGYHIELSGGGHFSEPMLRDKVDKILKQVDPGLGVSLNSIYINPFLWNIQYPAMQTMRREGIPMEGLCIGAGVPSFEVTNEIIESIREVGFRHIGLKPSSVSTIRLVIKIAQANPDFPILLQWTGGRAGGHHSFEDFHQPILETYSAIRAQKNIILVAGSGFGGVDDTLPYLTGDWSRRFDCAPMPFDGCLFGSRVMVAKEGAASDSVKEAI</sequence>
<comment type="caution">
    <text evidence="5">The sequence shown here is derived from an EMBL/GenBank/DDBJ whole genome shotgun (WGS) entry which is preliminary data.</text>
</comment>
<feature type="domain" description="Fatty acid synthase subunit beta N-terminal" evidence="4">
    <location>
        <begin position="12"/>
        <end position="133"/>
    </location>
</feature>
<dbReference type="InterPro" id="IPR032088">
    <property type="entry name" value="SAT"/>
</dbReference>
<dbReference type="Gene3D" id="3.40.366.10">
    <property type="entry name" value="Malonyl-Coenzyme A Acyl Carrier Protein, domain 2"/>
    <property type="match status" value="2"/>
</dbReference>
<dbReference type="OrthoDB" id="5417908at2759"/>
<evidence type="ECO:0000256" key="1">
    <source>
        <dbReference type="ARBA" id="ARBA00022679"/>
    </source>
</evidence>
<dbReference type="Pfam" id="PF08354">
    <property type="entry name" value="Fas1-AflB-like_hel"/>
    <property type="match status" value="1"/>
</dbReference>
<evidence type="ECO:0000259" key="3">
    <source>
        <dbReference type="Pfam" id="PF16073"/>
    </source>
</evidence>
<feature type="domain" description="Fatty acid synthase beta subunit AflB /Fas1-like central" evidence="2">
    <location>
        <begin position="734"/>
        <end position="828"/>
    </location>
</feature>
<dbReference type="InterPro" id="IPR041099">
    <property type="entry name" value="FAS1_N"/>
</dbReference>
<dbReference type="InterPro" id="IPR016035">
    <property type="entry name" value="Acyl_Trfase/lysoPLipase"/>
</dbReference>
<evidence type="ECO:0000313" key="6">
    <source>
        <dbReference type="Proteomes" id="UP001143981"/>
    </source>
</evidence>
<dbReference type="AlphaFoldDB" id="A0A9W8CU57"/>
<accession>A0A9W8CU57</accession>
<reference evidence="5" key="1">
    <citation type="submission" date="2022-07" db="EMBL/GenBank/DDBJ databases">
        <title>Phylogenomic reconstructions and comparative analyses of Kickxellomycotina fungi.</title>
        <authorList>
            <person name="Reynolds N.K."/>
            <person name="Stajich J.E."/>
            <person name="Barry K."/>
            <person name="Grigoriev I.V."/>
            <person name="Crous P."/>
            <person name="Smith M.E."/>
        </authorList>
    </citation>
    <scope>NUCLEOTIDE SEQUENCE</scope>
    <source>
        <strain evidence="5">BCRC 34381</strain>
    </source>
</reference>
<dbReference type="Pfam" id="PF17828">
    <property type="entry name" value="FAS_N"/>
    <property type="match status" value="1"/>
</dbReference>
<dbReference type="Proteomes" id="UP001143981">
    <property type="component" value="Unassembled WGS sequence"/>
</dbReference>
<dbReference type="GO" id="GO:0004321">
    <property type="term" value="F:fatty-acyl-CoA synthase activity"/>
    <property type="evidence" value="ECO:0007669"/>
    <property type="project" value="UniProtKB-EC"/>
</dbReference>
<dbReference type="GO" id="GO:0004312">
    <property type="term" value="F:fatty acid synthase activity"/>
    <property type="evidence" value="ECO:0007669"/>
    <property type="project" value="InterPro"/>
</dbReference>
<dbReference type="Gene3D" id="6.20.240.10">
    <property type="match status" value="1"/>
</dbReference>
<dbReference type="SUPFAM" id="SSF52151">
    <property type="entry name" value="FabD/lysophospholipase-like"/>
    <property type="match status" value="1"/>
</dbReference>
<dbReference type="PANTHER" id="PTHR10982:SF21">
    <property type="entry name" value="FATTY ACID SYNTHASE SUBUNIT BETA"/>
    <property type="match status" value="1"/>
</dbReference>
<dbReference type="GO" id="GO:0004318">
    <property type="term" value="F:enoyl-[acyl-carrier-protein] reductase (NADH) activity"/>
    <property type="evidence" value="ECO:0007669"/>
    <property type="project" value="InterPro"/>
</dbReference>
<feature type="domain" description="Starter acyltransferase (SAT)" evidence="3">
    <location>
        <begin position="163"/>
        <end position="414"/>
    </location>
</feature>
<proteinExistence type="predicted"/>
<dbReference type="Pfam" id="PF16073">
    <property type="entry name" value="SAT"/>
    <property type="match status" value="1"/>
</dbReference>
<dbReference type="EC" id="2.3.1.86" evidence="5"/>
<evidence type="ECO:0000259" key="2">
    <source>
        <dbReference type="Pfam" id="PF08354"/>
    </source>
</evidence>
<dbReference type="InterPro" id="IPR003965">
    <property type="entry name" value="Fatty_acid_synthase"/>
</dbReference>
<dbReference type="SUPFAM" id="SSF51412">
    <property type="entry name" value="Inosine monophosphate dehydrogenase (IMPDH)"/>
    <property type="match status" value="1"/>
</dbReference>